<evidence type="ECO:0000313" key="3">
    <source>
        <dbReference type="EMBL" id="THD10151.1"/>
    </source>
</evidence>
<evidence type="ECO:0000313" key="4">
    <source>
        <dbReference type="Proteomes" id="UP000307749"/>
    </source>
</evidence>
<dbReference type="AlphaFoldDB" id="A0A4V3UTC7"/>
<gene>
    <name evidence="3" type="ORF">B1806_09695</name>
</gene>
<dbReference type="InterPro" id="IPR041796">
    <property type="entry name" value="Mre11_N"/>
</dbReference>
<keyword evidence="1" id="KW-0378">Hydrolase</keyword>
<dbReference type="InterPro" id="IPR004843">
    <property type="entry name" value="Calcineurin-like_PHP"/>
</dbReference>
<keyword evidence="4" id="KW-1185">Reference proteome</keyword>
<keyword evidence="3" id="KW-0540">Nuclease</keyword>
<dbReference type="Gene3D" id="3.60.21.10">
    <property type="match status" value="1"/>
</dbReference>
<organism evidence="3 4">
    <name type="scientific">Metallibacterium scheffleri</name>
    <dbReference type="NCBI Taxonomy" id="993689"/>
    <lineage>
        <taxon>Bacteria</taxon>
        <taxon>Pseudomonadati</taxon>
        <taxon>Pseudomonadota</taxon>
        <taxon>Gammaproteobacteria</taxon>
        <taxon>Lysobacterales</taxon>
        <taxon>Rhodanobacteraceae</taxon>
        <taxon>Metallibacterium</taxon>
    </lineage>
</organism>
<keyword evidence="3" id="KW-0269">Exonuclease</keyword>
<evidence type="ECO:0000256" key="1">
    <source>
        <dbReference type="ARBA" id="ARBA00022801"/>
    </source>
</evidence>
<dbReference type="SUPFAM" id="SSF56300">
    <property type="entry name" value="Metallo-dependent phosphatases"/>
    <property type="match status" value="1"/>
</dbReference>
<dbReference type="EMBL" id="MWQO01000033">
    <property type="protein sequence ID" value="THD10151.1"/>
    <property type="molecule type" value="Genomic_DNA"/>
</dbReference>
<dbReference type="GO" id="GO:0004527">
    <property type="term" value="F:exonuclease activity"/>
    <property type="evidence" value="ECO:0007669"/>
    <property type="project" value="UniProtKB-KW"/>
</dbReference>
<name>A0A4V3UTC7_9GAMM</name>
<evidence type="ECO:0000259" key="2">
    <source>
        <dbReference type="Pfam" id="PF00149"/>
    </source>
</evidence>
<dbReference type="InterPro" id="IPR050535">
    <property type="entry name" value="DNA_Repair-Maintenance_Comp"/>
</dbReference>
<dbReference type="PIRSF" id="PIRSF033091">
    <property type="entry name" value="Pesterase_YhaO"/>
    <property type="match status" value="1"/>
</dbReference>
<dbReference type="PANTHER" id="PTHR30337">
    <property type="entry name" value="COMPONENT OF ATP-DEPENDENT DSDNA EXONUCLEASE"/>
    <property type="match status" value="1"/>
</dbReference>
<dbReference type="InterPro" id="IPR029052">
    <property type="entry name" value="Metallo-depent_PP-like"/>
</dbReference>
<dbReference type="OrthoDB" id="9773856at2"/>
<protein>
    <submittedName>
        <fullName evidence="3">DNA repair exonuclease</fullName>
    </submittedName>
</protein>
<reference evidence="3 4" key="1">
    <citation type="submission" date="2017-02" db="EMBL/GenBank/DDBJ databases">
        <title>Whole genome sequencing of Metallibacterium scheffleri DSM 24874 (T).</title>
        <authorList>
            <person name="Kumar S."/>
            <person name="Patil P."/>
            <person name="Patil P.B."/>
        </authorList>
    </citation>
    <scope>NUCLEOTIDE SEQUENCE [LARGE SCALE GENOMIC DNA]</scope>
    <source>
        <strain evidence="3 4">DSM 24874</strain>
    </source>
</reference>
<dbReference type="Pfam" id="PF00149">
    <property type="entry name" value="Metallophos"/>
    <property type="match status" value="1"/>
</dbReference>
<dbReference type="CDD" id="cd00840">
    <property type="entry name" value="MPP_Mre11_N"/>
    <property type="match status" value="1"/>
</dbReference>
<feature type="domain" description="Calcineurin-like phosphoesterase" evidence="2">
    <location>
        <begin position="1"/>
        <end position="196"/>
    </location>
</feature>
<accession>A0A4V3UTC7</accession>
<proteinExistence type="predicted"/>
<dbReference type="InterPro" id="IPR014576">
    <property type="entry name" value="Pesterase_YhaO"/>
</dbReference>
<sequence>MQFIHTADVHLDRGLKGLTVQGDSAPELLTATRTAFVRLVDVAIDTKVAFMIIAGDLYDSDWNDFQTGYFFIGEMGRLQKAGIRVILLYGNHDAEQDMTKKLALPDNVLRFDSSKPSSIPLEDLKIVLHGQSFRRAATTDNLAAKYPPPVPGWVNIGVLHTALQGKPPHSPYAPCSLDELKNKGYAYWALGHVHQYEILAEDPWIVFPGNLQGLHVNEPGARGAVIVPIDDGAVGRPERLCVDVLRWTTVEVDAAGAAGIDQVAPLIGQALRKTVGEAEGRYVCCRVVLTGRTAAHGELFARGQQLAAEVKAQAIAAAPDKLIIEKIKVQTQPMLSPEEIAARGDAVAELQKIFDGAPTDQAFLESLRSDLEVLVGKLPPELADQDLPAVQCVKEGRLFDLIATVAPGVLDRVSRES</sequence>
<dbReference type="STRING" id="993689.GCA_002077135_00375"/>
<dbReference type="PANTHER" id="PTHR30337:SF7">
    <property type="entry name" value="PHOSPHOESTERASE"/>
    <property type="match status" value="1"/>
</dbReference>
<dbReference type="Proteomes" id="UP000307749">
    <property type="component" value="Unassembled WGS sequence"/>
</dbReference>
<comment type="caution">
    <text evidence="3">The sequence shown here is derived from an EMBL/GenBank/DDBJ whole genome shotgun (WGS) entry which is preliminary data.</text>
</comment>